<dbReference type="Proteomes" id="UP001196413">
    <property type="component" value="Unassembled WGS sequence"/>
</dbReference>
<protein>
    <submittedName>
        <fullName evidence="1">Uncharacterized protein</fullName>
    </submittedName>
</protein>
<gene>
    <name evidence="1" type="ORF">KIN20_009841</name>
</gene>
<comment type="caution">
    <text evidence="1">The sequence shown here is derived from an EMBL/GenBank/DDBJ whole genome shotgun (WGS) entry which is preliminary data.</text>
</comment>
<accession>A0AAD5QJY0</accession>
<reference evidence="1" key="1">
    <citation type="submission" date="2021-06" db="EMBL/GenBank/DDBJ databases">
        <title>Parelaphostrongylus tenuis whole genome reference sequence.</title>
        <authorList>
            <person name="Garwood T.J."/>
            <person name="Larsen P.A."/>
            <person name="Fountain-Jones N.M."/>
            <person name="Garbe J.R."/>
            <person name="Macchietto M.G."/>
            <person name="Kania S.A."/>
            <person name="Gerhold R.W."/>
            <person name="Richards J.E."/>
            <person name="Wolf T.M."/>
        </authorList>
    </citation>
    <scope>NUCLEOTIDE SEQUENCE</scope>
    <source>
        <strain evidence="1">MNPRO001-30</strain>
        <tissue evidence="1">Meninges</tissue>
    </source>
</reference>
<organism evidence="1 2">
    <name type="scientific">Parelaphostrongylus tenuis</name>
    <name type="common">Meningeal worm</name>
    <dbReference type="NCBI Taxonomy" id="148309"/>
    <lineage>
        <taxon>Eukaryota</taxon>
        <taxon>Metazoa</taxon>
        <taxon>Ecdysozoa</taxon>
        <taxon>Nematoda</taxon>
        <taxon>Chromadorea</taxon>
        <taxon>Rhabditida</taxon>
        <taxon>Rhabditina</taxon>
        <taxon>Rhabditomorpha</taxon>
        <taxon>Strongyloidea</taxon>
        <taxon>Metastrongylidae</taxon>
        <taxon>Parelaphostrongylus</taxon>
    </lineage>
</organism>
<evidence type="ECO:0000313" key="2">
    <source>
        <dbReference type="Proteomes" id="UP001196413"/>
    </source>
</evidence>
<dbReference type="EMBL" id="JAHQIW010001651">
    <property type="protein sequence ID" value="KAJ1353247.1"/>
    <property type="molecule type" value="Genomic_DNA"/>
</dbReference>
<evidence type="ECO:0000313" key="1">
    <source>
        <dbReference type="EMBL" id="KAJ1353247.1"/>
    </source>
</evidence>
<name>A0AAD5QJY0_PARTN</name>
<proteinExistence type="predicted"/>
<dbReference type="AlphaFoldDB" id="A0AAD5QJY0"/>
<keyword evidence="2" id="KW-1185">Reference proteome</keyword>
<sequence>MSGVFKFRVQGVTTSEQIRKLEDRWQKIMDMMNFRHLGCQMTSESLAKSYSQAPVEQTKQTECET</sequence>